<evidence type="ECO:0000313" key="1">
    <source>
        <dbReference type="EMBL" id="KAJ8025200.1"/>
    </source>
</evidence>
<evidence type="ECO:0000313" key="2">
    <source>
        <dbReference type="EMBL" id="KAJ8025201.1"/>
    </source>
</evidence>
<reference evidence="2" key="1">
    <citation type="submission" date="2021-10" db="EMBL/GenBank/DDBJ databases">
        <title>Tropical sea cucumber genome reveals ecological adaptation and Cuvierian tubules defense mechanism.</title>
        <authorList>
            <person name="Chen T."/>
        </authorList>
    </citation>
    <scope>NUCLEOTIDE SEQUENCE</scope>
    <source>
        <strain evidence="2">Nanhai2018</strain>
        <tissue evidence="2">Muscle</tissue>
    </source>
</reference>
<accession>A0A9Q0YT22</accession>
<dbReference type="EMBL" id="JAIZAY010000018">
    <property type="protein sequence ID" value="KAJ8025200.1"/>
    <property type="molecule type" value="Genomic_DNA"/>
</dbReference>
<dbReference type="EMBL" id="JAIZAY010000018">
    <property type="protein sequence ID" value="KAJ8025201.1"/>
    <property type="molecule type" value="Genomic_DNA"/>
</dbReference>
<comment type="caution">
    <text evidence="2">The sequence shown here is derived from an EMBL/GenBank/DDBJ whole genome shotgun (WGS) entry which is preliminary data.</text>
</comment>
<evidence type="ECO:0000313" key="3">
    <source>
        <dbReference type="Proteomes" id="UP001152320"/>
    </source>
</evidence>
<gene>
    <name evidence="1" type="ORF">HOLleu_35340</name>
    <name evidence="2" type="ORF">HOLleu_35341</name>
</gene>
<proteinExistence type="predicted"/>
<organism evidence="2 3">
    <name type="scientific">Holothuria leucospilota</name>
    <name type="common">Black long sea cucumber</name>
    <name type="synonym">Mertensiothuria leucospilota</name>
    <dbReference type="NCBI Taxonomy" id="206669"/>
    <lineage>
        <taxon>Eukaryota</taxon>
        <taxon>Metazoa</taxon>
        <taxon>Echinodermata</taxon>
        <taxon>Eleutherozoa</taxon>
        <taxon>Echinozoa</taxon>
        <taxon>Holothuroidea</taxon>
        <taxon>Aspidochirotacea</taxon>
        <taxon>Aspidochirotida</taxon>
        <taxon>Holothuriidae</taxon>
        <taxon>Holothuria</taxon>
    </lineage>
</organism>
<name>A0A9Q0YT22_HOLLE</name>
<sequence length="66" mass="7705">MRCAVISKDIWNSNEMTLIMLWVLVIKMCGLKHKVKSFLERLSIRNNESARPFGEEQAVIKRGKEQ</sequence>
<protein>
    <submittedName>
        <fullName evidence="2">Uncharacterized protein</fullName>
    </submittedName>
</protein>
<keyword evidence="3" id="KW-1185">Reference proteome</keyword>
<dbReference type="AlphaFoldDB" id="A0A9Q0YT22"/>
<dbReference type="Proteomes" id="UP001152320">
    <property type="component" value="Chromosome 18"/>
</dbReference>